<organism evidence="2 3">
    <name type="scientific">Gallibacterium anatis 4895</name>
    <dbReference type="NCBI Taxonomy" id="1396510"/>
    <lineage>
        <taxon>Bacteria</taxon>
        <taxon>Pseudomonadati</taxon>
        <taxon>Pseudomonadota</taxon>
        <taxon>Gammaproteobacteria</taxon>
        <taxon>Pasteurellales</taxon>
        <taxon>Pasteurellaceae</taxon>
        <taxon>Gallibacterium</taxon>
    </lineage>
</organism>
<gene>
    <name evidence="2" type="ORF">IO48_10800</name>
</gene>
<dbReference type="InterPro" id="IPR045455">
    <property type="entry name" value="NrS-1_pol-like_helicase"/>
</dbReference>
<evidence type="ECO:0000259" key="1">
    <source>
        <dbReference type="Pfam" id="PF19263"/>
    </source>
</evidence>
<dbReference type="SUPFAM" id="SSF52540">
    <property type="entry name" value="P-loop containing nucleoside triphosphate hydrolases"/>
    <property type="match status" value="1"/>
</dbReference>
<feature type="domain" description="NrS-1 polymerase-like helicase" evidence="1">
    <location>
        <begin position="506"/>
        <end position="618"/>
    </location>
</feature>
<dbReference type="Proteomes" id="UP000030554">
    <property type="component" value="Unassembled WGS sequence"/>
</dbReference>
<name>A0A0A2ZWC5_9PAST</name>
<accession>A0A0A2ZWC5</accession>
<dbReference type="InterPro" id="IPR027417">
    <property type="entry name" value="P-loop_NTPase"/>
</dbReference>
<reference evidence="2 3" key="1">
    <citation type="submission" date="2014-07" db="EMBL/GenBank/DDBJ databases">
        <title>Chaperone-usher fimbriae in a diverse selection of Gallibacterium genomes.</title>
        <authorList>
            <person name="Kudirkiene E."/>
            <person name="Bager R.J."/>
            <person name="Johnson T.J."/>
            <person name="Bojesen A.M."/>
        </authorList>
    </citation>
    <scope>NUCLEOTIDE SEQUENCE [LARGE SCALE GENOMIC DNA]</scope>
    <source>
        <strain evidence="2 3">4895</strain>
    </source>
</reference>
<dbReference type="Pfam" id="PF19263">
    <property type="entry name" value="DUF5906"/>
    <property type="match status" value="1"/>
</dbReference>
<evidence type="ECO:0000313" key="3">
    <source>
        <dbReference type="Proteomes" id="UP000030554"/>
    </source>
</evidence>
<dbReference type="Gene3D" id="3.40.50.300">
    <property type="entry name" value="P-loop containing nucleotide triphosphate hydrolases"/>
    <property type="match status" value="1"/>
</dbReference>
<dbReference type="RefSeq" id="WP_039164474.1">
    <property type="nucleotide sequence ID" value="NZ_JPJQ01000054.1"/>
</dbReference>
<sequence>MEIVFLQANKSLNKVYSSQGAETYPLVKNFTSYHQDIGSLQEYADAIREHASKGHCLYKGLLKQRLENESRKDKTDTLADTRTLILDVDGLTVDVPGLKGRFTAEKLRAVAESVVSQIPKLANVSYVACASSSCGLVDSVRMHLHFFLDGYVAPKALKEWLKSVNLDFFNDKLRMTPHGKTVKWVIDPCLAENSRIVYIAPPEFKDGIENPFSSADERVIYVQKSTELAPLSADIKAVDPEVVSQKTDEVLKRLCKEKGIKLERATYTTLGNVPVINNPNRMSMRYAYHNDKFCYYNVGPTGDSNAYYVFLDNPTVVHNFKGEDPFLFQVADPDTYKEHLERFKDRKPTDGSKFSAQPLVFLEQGNSFLLALYSPKERAIVVEESTNDKSKAELWFNHYGRALPEQIPLGERRFDPTSNEVFVIDEASQYTYVNSFRPTEYMRKQYQAPVPDVGYNNAWMLQFLCPTIYKIIAHMLAYDDQTICHFLNWFAYIFQHRKKAETCWVLQGTQGTGKGAFYRNVCRPLWGENYAFEKQLQNFEDDKNGWERYALLVLIDEVNMKTLKDGKKTEATLKNLITDDERTIRAMRQEQVQMKSYMSVIMSTNDLNALNIPDNDRRYNVAPRQEVRLRDAFPEFVYDREHVDALLASETDNLAAFLSTFKVNVPQAFIALENKAKNDAREAGKTSSEAFFSAVRSGDLDYFTGVLEAKEVDQTLIVVAAKCRTIVTNWLVSCNEHRQVFVENEELRLLYHLIEGTKELTSNKFGRLAKSYGIGAERSNNKRGVHVSWKMDMQLLKSIISDLAPEDKQRFDTANKVVQMTAVGGK</sequence>
<comment type="caution">
    <text evidence="2">The sequence shown here is derived from an EMBL/GenBank/DDBJ whole genome shotgun (WGS) entry which is preliminary data.</text>
</comment>
<dbReference type="EMBL" id="JPJQ01000054">
    <property type="protein sequence ID" value="KGQ59712.1"/>
    <property type="molecule type" value="Genomic_DNA"/>
</dbReference>
<protein>
    <recommendedName>
        <fullName evidence="1">NrS-1 polymerase-like helicase domain-containing protein</fullName>
    </recommendedName>
</protein>
<proteinExistence type="predicted"/>
<dbReference type="AlphaFoldDB" id="A0A0A2ZWC5"/>
<evidence type="ECO:0000313" key="2">
    <source>
        <dbReference type="EMBL" id="KGQ59712.1"/>
    </source>
</evidence>